<reference evidence="2 3" key="1">
    <citation type="submission" date="2021-06" db="EMBL/GenBank/DDBJ databases">
        <title>Chromosome-level genome assembly of the red-tail catfish (Hemibagrus wyckioides).</title>
        <authorList>
            <person name="Shao F."/>
        </authorList>
    </citation>
    <scope>NUCLEOTIDE SEQUENCE [LARGE SCALE GENOMIC DNA]</scope>
    <source>
        <strain evidence="2">EC202008001</strain>
        <tissue evidence="2">Blood</tissue>
    </source>
</reference>
<name>A0A9D3SLB7_9TELE</name>
<feature type="region of interest" description="Disordered" evidence="1">
    <location>
        <begin position="1"/>
        <end position="83"/>
    </location>
</feature>
<evidence type="ECO:0000256" key="1">
    <source>
        <dbReference type="SAM" id="MobiDB-lite"/>
    </source>
</evidence>
<sequence>MRAVGRGRELERKGDVTSSQQRIRRREGENEPERATINLLERKTCKDLTSRKGGKISNKEGTCVELEDSRRRGPSRERKRERA</sequence>
<dbReference type="AlphaFoldDB" id="A0A9D3SLB7"/>
<organism evidence="2 3">
    <name type="scientific">Hemibagrus wyckioides</name>
    <dbReference type="NCBI Taxonomy" id="337641"/>
    <lineage>
        <taxon>Eukaryota</taxon>
        <taxon>Metazoa</taxon>
        <taxon>Chordata</taxon>
        <taxon>Craniata</taxon>
        <taxon>Vertebrata</taxon>
        <taxon>Euteleostomi</taxon>
        <taxon>Actinopterygii</taxon>
        <taxon>Neopterygii</taxon>
        <taxon>Teleostei</taxon>
        <taxon>Ostariophysi</taxon>
        <taxon>Siluriformes</taxon>
        <taxon>Bagridae</taxon>
        <taxon>Hemibagrus</taxon>
    </lineage>
</organism>
<evidence type="ECO:0000313" key="3">
    <source>
        <dbReference type="Proteomes" id="UP000824219"/>
    </source>
</evidence>
<feature type="compositionally biased region" description="Basic and acidic residues" evidence="1">
    <location>
        <begin position="26"/>
        <end position="50"/>
    </location>
</feature>
<dbReference type="EMBL" id="JAHKSW010000015">
    <property type="protein sequence ID" value="KAG7323688.1"/>
    <property type="molecule type" value="Genomic_DNA"/>
</dbReference>
<gene>
    <name evidence="2" type="ORF">KOW79_013390</name>
</gene>
<comment type="caution">
    <text evidence="2">The sequence shown here is derived from an EMBL/GenBank/DDBJ whole genome shotgun (WGS) entry which is preliminary data.</text>
</comment>
<feature type="compositionally biased region" description="Basic and acidic residues" evidence="1">
    <location>
        <begin position="1"/>
        <end position="15"/>
    </location>
</feature>
<protein>
    <submittedName>
        <fullName evidence="2">Uncharacterized protein</fullName>
    </submittedName>
</protein>
<accession>A0A9D3SLB7</accession>
<keyword evidence="3" id="KW-1185">Reference proteome</keyword>
<feature type="compositionally biased region" description="Basic and acidic residues" evidence="1">
    <location>
        <begin position="67"/>
        <end position="83"/>
    </location>
</feature>
<proteinExistence type="predicted"/>
<evidence type="ECO:0000313" key="2">
    <source>
        <dbReference type="EMBL" id="KAG7323688.1"/>
    </source>
</evidence>
<dbReference type="Proteomes" id="UP000824219">
    <property type="component" value="Linkage Group LG15"/>
</dbReference>